<proteinExistence type="inferred from homology"/>
<evidence type="ECO:0000256" key="6">
    <source>
        <dbReference type="ARBA" id="ARBA00023274"/>
    </source>
</evidence>
<feature type="compositionally biased region" description="Basic and acidic residues" evidence="10">
    <location>
        <begin position="213"/>
        <end position="224"/>
    </location>
</feature>
<feature type="coiled-coil region" evidence="9">
    <location>
        <begin position="134"/>
        <end position="163"/>
    </location>
</feature>
<evidence type="ECO:0000313" key="11">
    <source>
        <dbReference type="EMBL" id="KAK3892860.1"/>
    </source>
</evidence>
<gene>
    <name evidence="11" type="ORF">Pcinc_003301</name>
</gene>
<evidence type="ECO:0000256" key="5">
    <source>
        <dbReference type="ARBA" id="ARBA00023128"/>
    </source>
</evidence>
<dbReference type="PANTHER" id="PTHR21035">
    <property type="entry name" value="28S RIBOSOMAL PROTEIN S26, MITOCHONDRIAL"/>
    <property type="match status" value="1"/>
</dbReference>
<name>A0AAE1GHJ6_PETCI</name>
<keyword evidence="3" id="KW-0809">Transit peptide</keyword>
<evidence type="ECO:0000256" key="4">
    <source>
        <dbReference type="ARBA" id="ARBA00022980"/>
    </source>
</evidence>
<keyword evidence="12" id="KW-1185">Reference proteome</keyword>
<evidence type="ECO:0000256" key="8">
    <source>
        <dbReference type="ARBA" id="ARBA00035344"/>
    </source>
</evidence>
<dbReference type="GO" id="GO:0005763">
    <property type="term" value="C:mitochondrial small ribosomal subunit"/>
    <property type="evidence" value="ECO:0007669"/>
    <property type="project" value="InterPro"/>
</dbReference>
<reference evidence="11" key="1">
    <citation type="submission" date="2023-10" db="EMBL/GenBank/DDBJ databases">
        <title>Genome assemblies of two species of porcelain crab, Petrolisthes cinctipes and Petrolisthes manimaculis (Anomura: Porcellanidae).</title>
        <authorList>
            <person name="Angst P."/>
        </authorList>
    </citation>
    <scope>NUCLEOTIDE SEQUENCE</scope>
    <source>
        <strain evidence="11">PB745_01</strain>
        <tissue evidence="11">Gill</tissue>
    </source>
</reference>
<comment type="similarity">
    <text evidence="2">Belongs to the mitochondrion-specific ribosomal protein mS26 family.</text>
</comment>
<dbReference type="EMBL" id="JAWQEG010000244">
    <property type="protein sequence ID" value="KAK3892860.1"/>
    <property type="molecule type" value="Genomic_DNA"/>
</dbReference>
<organism evidence="11 12">
    <name type="scientific">Petrolisthes cinctipes</name>
    <name type="common">Flat porcelain crab</name>
    <dbReference type="NCBI Taxonomy" id="88211"/>
    <lineage>
        <taxon>Eukaryota</taxon>
        <taxon>Metazoa</taxon>
        <taxon>Ecdysozoa</taxon>
        <taxon>Arthropoda</taxon>
        <taxon>Crustacea</taxon>
        <taxon>Multicrustacea</taxon>
        <taxon>Malacostraca</taxon>
        <taxon>Eumalacostraca</taxon>
        <taxon>Eucarida</taxon>
        <taxon>Decapoda</taxon>
        <taxon>Pleocyemata</taxon>
        <taxon>Anomura</taxon>
        <taxon>Galatheoidea</taxon>
        <taxon>Porcellanidae</taxon>
        <taxon>Petrolisthes</taxon>
    </lineage>
</organism>
<protein>
    <recommendedName>
        <fullName evidence="7">Small ribosomal subunit protein mS26</fullName>
    </recommendedName>
    <alternativeName>
        <fullName evidence="8">28S ribosomal protein S26, mitochondrial</fullName>
    </alternativeName>
</protein>
<evidence type="ECO:0000256" key="7">
    <source>
        <dbReference type="ARBA" id="ARBA00035138"/>
    </source>
</evidence>
<evidence type="ECO:0000256" key="10">
    <source>
        <dbReference type="SAM" id="MobiDB-lite"/>
    </source>
</evidence>
<feature type="region of interest" description="Disordered" evidence="10">
    <location>
        <begin position="209"/>
        <end position="231"/>
    </location>
</feature>
<dbReference type="PANTHER" id="PTHR21035:SF2">
    <property type="entry name" value="SMALL RIBOSOMAL SUBUNIT PROTEIN MS26"/>
    <property type="match status" value="1"/>
</dbReference>
<keyword evidence="4" id="KW-0689">Ribosomal protein</keyword>
<evidence type="ECO:0000256" key="1">
    <source>
        <dbReference type="ARBA" id="ARBA00004173"/>
    </source>
</evidence>
<evidence type="ECO:0000256" key="9">
    <source>
        <dbReference type="SAM" id="Coils"/>
    </source>
</evidence>
<keyword evidence="9" id="KW-0175">Coiled coil</keyword>
<comment type="caution">
    <text evidence="11">The sequence shown here is derived from an EMBL/GenBank/DDBJ whole genome shotgun (WGS) entry which is preliminary data.</text>
</comment>
<dbReference type="AlphaFoldDB" id="A0AAE1GHJ6"/>
<accession>A0AAE1GHJ6</accession>
<sequence>MFSAVKSNVVNVGRVNRLWLPLNDVTVTLAGVQSVRRKRKPLWLPPAKSKMFKIPPRKYIPEEESRELLRLYNNYRTQMKIIRRHLKNEVERTAATSELALQQAAEEEAEHQALMEYNLQENLRVAALREKRVQKEFEAEMARVEATKKYQEERALLAEEEAMLIITETQEFAKSFIKREDLEQAIETAIANPVDYNFAVDNEGHVFRGRLTKPQDTDEKDWEKLPATAMQ</sequence>
<evidence type="ECO:0000256" key="2">
    <source>
        <dbReference type="ARBA" id="ARBA00009672"/>
    </source>
</evidence>
<dbReference type="Proteomes" id="UP001286313">
    <property type="component" value="Unassembled WGS sequence"/>
</dbReference>
<keyword evidence="5" id="KW-0496">Mitochondrion</keyword>
<comment type="subcellular location">
    <subcellularLocation>
        <location evidence="1">Mitochondrion</location>
    </subcellularLocation>
</comment>
<keyword evidence="6" id="KW-0687">Ribonucleoprotein</keyword>
<dbReference type="Pfam" id="PF14943">
    <property type="entry name" value="MRP-S26"/>
    <property type="match status" value="1"/>
</dbReference>
<dbReference type="InterPro" id="IPR026140">
    <property type="entry name" value="Ribosomal_mS26"/>
</dbReference>
<evidence type="ECO:0000313" key="12">
    <source>
        <dbReference type="Proteomes" id="UP001286313"/>
    </source>
</evidence>
<evidence type="ECO:0000256" key="3">
    <source>
        <dbReference type="ARBA" id="ARBA00022946"/>
    </source>
</evidence>